<comment type="caution">
    <text evidence="1">The sequence shown here is derived from an EMBL/GenBank/DDBJ whole genome shotgun (WGS) entry which is preliminary data.</text>
</comment>
<reference evidence="1 2" key="1">
    <citation type="submission" date="2018-02" db="EMBL/GenBank/DDBJ databases">
        <title>Bacteriophage NCPPB3778 and a type I-E CRISPR drive the evolution of the US Biological Select Agent, Rathayibacter toxicus.</title>
        <authorList>
            <person name="Davis E.W.II."/>
            <person name="Tabima J.F."/>
            <person name="Weisberg A.J."/>
            <person name="Lopes L.D."/>
            <person name="Wiseman M.S."/>
            <person name="Wiseman M.S."/>
            <person name="Pupko T."/>
            <person name="Belcher M.S."/>
            <person name="Sechler A.J."/>
            <person name="Tancos M.A."/>
            <person name="Schroeder B.K."/>
            <person name="Murray T.D."/>
            <person name="Luster D.G."/>
            <person name="Schneider W.L."/>
            <person name="Rogers E."/>
            <person name="Andreote F.D."/>
            <person name="Grunwald N.J."/>
            <person name="Putnam M.L."/>
            <person name="Chang J.H."/>
        </authorList>
    </citation>
    <scope>NUCLEOTIDE SEQUENCE [LARGE SCALE GENOMIC DNA]</scope>
    <source>
        <strain evidence="1 2">AY1B3</strain>
    </source>
</reference>
<dbReference type="Proteomes" id="UP000239241">
    <property type="component" value="Unassembled WGS sequence"/>
</dbReference>
<dbReference type="AlphaFoldDB" id="A0A2S5VL52"/>
<name>A0A2S5VL52_9MICO</name>
<evidence type="ECO:0000313" key="2">
    <source>
        <dbReference type="Proteomes" id="UP000239241"/>
    </source>
</evidence>
<accession>A0A2S5VL52</accession>
<evidence type="ECO:0000313" key="1">
    <source>
        <dbReference type="EMBL" id="PPF63535.1"/>
    </source>
</evidence>
<dbReference type="EMBL" id="PSXY01000044">
    <property type="protein sequence ID" value="PPF63535.1"/>
    <property type="molecule type" value="Genomic_DNA"/>
</dbReference>
<proteinExistence type="predicted"/>
<organism evidence="1 2">
    <name type="scientific">Clavibacter michiganensis</name>
    <dbReference type="NCBI Taxonomy" id="28447"/>
    <lineage>
        <taxon>Bacteria</taxon>
        <taxon>Bacillati</taxon>
        <taxon>Actinomycetota</taxon>
        <taxon>Actinomycetes</taxon>
        <taxon>Micrococcales</taxon>
        <taxon>Microbacteriaceae</taxon>
        <taxon>Clavibacter</taxon>
    </lineage>
</organism>
<gene>
    <name evidence="1" type="ORF">C5E16_15440</name>
</gene>
<protein>
    <submittedName>
        <fullName evidence="1">Uncharacterized protein</fullName>
    </submittedName>
</protein>
<sequence length="82" mass="8598">MQASFVRCAAAIAMVFVSTAIPAAKILRVKRLIDELGGVARAVQILWGASFSYEKLQVVGGAALALAGELLGITSIRTECFS</sequence>